<comment type="caution">
    <text evidence="3">The sequence shown here is derived from an EMBL/GenBank/DDBJ whole genome shotgun (WGS) entry which is preliminary data.</text>
</comment>
<dbReference type="InterPro" id="IPR057135">
    <property type="entry name" value="At4g27190-like_LRR"/>
</dbReference>
<reference evidence="3 4" key="1">
    <citation type="journal article" date="2019" name="Genome Biol. Evol.">
        <title>Insights into the evolution of the New World diploid cottons (Gossypium, subgenus Houzingenia) based on genome sequencing.</title>
        <authorList>
            <person name="Grover C.E."/>
            <person name="Arick M.A. 2nd"/>
            <person name="Thrash A."/>
            <person name="Conover J.L."/>
            <person name="Sanders W.S."/>
            <person name="Peterson D.G."/>
            <person name="Frelichowski J.E."/>
            <person name="Scheffler J.A."/>
            <person name="Scheffler B.E."/>
            <person name="Wendel J.F."/>
        </authorList>
    </citation>
    <scope>NUCLEOTIDE SEQUENCE [LARGE SCALE GENOMIC DNA]</scope>
    <source>
        <strain evidence="3">27</strain>
        <tissue evidence="3">Leaf</tissue>
    </source>
</reference>
<keyword evidence="4" id="KW-1185">Reference proteome</keyword>
<dbReference type="Proteomes" id="UP000593561">
    <property type="component" value="Unassembled WGS sequence"/>
</dbReference>
<accession>A0A7J8T8N1</accession>
<feature type="non-terminal residue" evidence="3">
    <location>
        <position position="144"/>
    </location>
</feature>
<name>A0A7J8T8N1_GOSDV</name>
<dbReference type="Pfam" id="PF23247">
    <property type="entry name" value="LRR_RPS2"/>
    <property type="match status" value="1"/>
</dbReference>
<dbReference type="SUPFAM" id="SSF52047">
    <property type="entry name" value="RNI-like"/>
    <property type="match status" value="1"/>
</dbReference>
<dbReference type="Gene3D" id="3.80.10.10">
    <property type="entry name" value="Ribonuclease Inhibitor"/>
    <property type="match status" value="1"/>
</dbReference>
<gene>
    <name evidence="3" type="ORF">Godav_029042</name>
</gene>
<keyword evidence="1" id="KW-0611">Plant defense</keyword>
<dbReference type="InterPro" id="IPR032675">
    <property type="entry name" value="LRR_dom_sf"/>
</dbReference>
<dbReference type="PANTHER" id="PTHR33463">
    <property type="entry name" value="NB-ARC DOMAIN-CONTAINING PROTEIN-RELATED"/>
    <property type="match status" value="1"/>
</dbReference>
<dbReference type="EMBL" id="JABFAC010239092">
    <property type="protein sequence ID" value="MBA0634709.1"/>
    <property type="molecule type" value="Genomic_DNA"/>
</dbReference>
<evidence type="ECO:0000313" key="4">
    <source>
        <dbReference type="Proteomes" id="UP000593561"/>
    </source>
</evidence>
<evidence type="ECO:0000259" key="2">
    <source>
        <dbReference type="Pfam" id="PF23247"/>
    </source>
</evidence>
<organism evidence="3 4">
    <name type="scientific">Gossypium davidsonii</name>
    <name type="common">Davidson's cotton</name>
    <name type="synonym">Gossypium klotzschianum subsp. davidsonii</name>
    <dbReference type="NCBI Taxonomy" id="34287"/>
    <lineage>
        <taxon>Eukaryota</taxon>
        <taxon>Viridiplantae</taxon>
        <taxon>Streptophyta</taxon>
        <taxon>Embryophyta</taxon>
        <taxon>Tracheophyta</taxon>
        <taxon>Spermatophyta</taxon>
        <taxon>Magnoliopsida</taxon>
        <taxon>eudicotyledons</taxon>
        <taxon>Gunneridae</taxon>
        <taxon>Pentapetalae</taxon>
        <taxon>rosids</taxon>
        <taxon>malvids</taxon>
        <taxon>Malvales</taxon>
        <taxon>Malvaceae</taxon>
        <taxon>Malvoideae</taxon>
        <taxon>Gossypium</taxon>
    </lineage>
</organism>
<dbReference type="InterPro" id="IPR050905">
    <property type="entry name" value="Plant_NBS-LRR"/>
</dbReference>
<dbReference type="AlphaFoldDB" id="A0A7J8T8N1"/>
<protein>
    <recommendedName>
        <fullName evidence="2">Disease resistance protein At4g27190-like leucine-rich repeats domain-containing protein</fullName>
    </recommendedName>
</protein>
<dbReference type="PANTHER" id="PTHR33463:SF198">
    <property type="entry name" value="RPP4C3"/>
    <property type="match status" value="1"/>
</dbReference>
<evidence type="ECO:0000256" key="1">
    <source>
        <dbReference type="ARBA" id="ARBA00022821"/>
    </source>
</evidence>
<proteinExistence type="predicted"/>
<sequence length="144" mass="16327">MTISGLTNAKMIFHNELPPDSFQNLRELSVSRCESLKNLFPALIAKHLPQLEHLWIRRCGVEEIVSEGEGVEEQPVSFEFPKVSSLMVEHLEKLKCFYKGQHTIAWPVLKKLTTDCSALLMIVGLEDVRIQERKGNGEAVLLVE</sequence>
<evidence type="ECO:0000313" key="3">
    <source>
        <dbReference type="EMBL" id="MBA0634709.1"/>
    </source>
</evidence>
<feature type="domain" description="Disease resistance protein At4g27190-like leucine-rich repeats" evidence="2">
    <location>
        <begin position="7"/>
        <end position="119"/>
    </location>
</feature>